<name>B5BQU7_9BACT</name>
<evidence type="ECO:0000256" key="2">
    <source>
        <dbReference type="ARBA" id="ARBA00022553"/>
    </source>
</evidence>
<dbReference type="SUPFAM" id="SSF55048">
    <property type="entry name" value="Probable ACP-binding domain of malonyl-CoA ACP transacylase"/>
    <property type="match status" value="1"/>
</dbReference>
<dbReference type="InterPro" id="IPR016035">
    <property type="entry name" value="Acyl_Trfase/lysoPLipase"/>
</dbReference>
<proteinExistence type="predicted"/>
<keyword evidence="2" id="KW-0597">Phosphoprotein</keyword>
<evidence type="ECO:0000259" key="3">
    <source>
        <dbReference type="SMART" id="SM00827"/>
    </source>
</evidence>
<reference evidence="4" key="1">
    <citation type="journal article" date="2008" name="Appl. Environ. Microbiol.">
        <title>PCR detection of type I polyketide synthase genes in myxobacteria.</title>
        <authorList>
            <person name="Komaki H."/>
            <person name="Fudou R."/>
            <person name="Iizuka T."/>
            <person name="Nakajima D."/>
            <person name="Okazaki K."/>
            <person name="Shibata D."/>
            <person name="Ojika M."/>
            <person name="Harayama S."/>
        </authorList>
    </citation>
    <scope>NUCLEOTIDE SEQUENCE</scope>
    <source>
        <strain evidence="4">SMP-10</strain>
    </source>
</reference>
<feature type="domain" description="Malonyl-CoA:ACP transacylase (MAT)" evidence="3">
    <location>
        <begin position="1"/>
        <end position="259"/>
    </location>
</feature>
<accession>B5BQU7</accession>
<feature type="non-terminal residue" evidence="4">
    <location>
        <position position="261"/>
    </location>
</feature>
<keyword evidence="1" id="KW-0596">Phosphopantetheine</keyword>
<sequence>AQWLGMGRRLIERDHGFAETIERCSAALGAHARWSLVDVLRRGEDAAALQRTDMVQPLLVALQIGLVATWQRLGVEPDVVLGHSVGEIAAAHTAGVLSLESAMRLAFHRGRLMHEATGQGAMLAVGLREAEVAPLLAAHEGAVSVGAVNGPRSLVLSGAPAAIDAIAGELGRRGVFCRSLGVSYAFHSPQMAPYAAELTRVLDHLSVNPLARAMASTVTGSIAAAGTPGERFDAGYWGRNVREPVRFADAVAGCVAAGHRA</sequence>
<dbReference type="GO" id="GO:0006633">
    <property type="term" value="P:fatty acid biosynthetic process"/>
    <property type="evidence" value="ECO:0007669"/>
    <property type="project" value="TreeGrafter"/>
</dbReference>
<dbReference type="InterPro" id="IPR050091">
    <property type="entry name" value="PKS_NRPS_Biosynth_Enz"/>
</dbReference>
<dbReference type="GO" id="GO:0004312">
    <property type="term" value="F:fatty acid synthase activity"/>
    <property type="evidence" value="ECO:0007669"/>
    <property type="project" value="TreeGrafter"/>
</dbReference>
<dbReference type="Gene3D" id="3.40.366.10">
    <property type="entry name" value="Malonyl-Coenzyme A Acyl Carrier Protein, domain 2"/>
    <property type="match status" value="1"/>
</dbReference>
<dbReference type="InterPro" id="IPR014043">
    <property type="entry name" value="Acyl_transferase_dom"/>
</dbReference>
<dbReference type="PANTHER" id="PTHR43775">
    <property type="entry name" value="FATTY ACID SYNTHASE"/>
    <property type="match status" value="1"/>
</dbReference>
<evidence type="ECO:0000256" key="1">
    <source>
        <dbReference type="ARBA" id="ARBA00022450"/>
    </source>
</evidence>
<dbReference type="SMART" id="SM00827">
    <property type="entry name" value="PKS_AT"/>
    <property type="match status" value="1"/>
</dbReference>
<feature type="non-terminal residue" evidence="4">
    <location>
        <position position="1"/>
    </location>
</feature>
<evidence type="ECO:0000313" key="4">
    <source>
        <dbReference type="EMBL" id="BAG69133.1"/>
    </source>
</evidence>
<protein>
    <submittedName>
        <fullName evidence="4">Polyketide synthase</fullName>
    </submittedName>
</protein>
<dbReference type="PANTHER" id="PTHR43775:SF37">
    <property type="entry name" value="SI:DKEY-61P9.11"/>
    <property type="match status" value="1"/>
</dbReference>
<organism evidence="4">
    <name type="scientific">Haliangium tepidum</name>
    <dbReference type="NCBI Taxonomy" id="162028"/>
    <lineage>
        <taxon>Bacteria</taxon>
        <taxon>Pseudomonadati</taxon>
        <taxon>Myxococcota</taxon>
        <taxon>Polyangia</taxon>
        <taxon>Haliangiales</taxon>
        <taxon>Kofleriaceae</taxon>
        <taxon>Haliangium</taxon>
    </lineage>
</organism>
<dbReference type="EMBL" id="AB376544">
    <property type="protein sequence ID" value="BAG69133.1"/>
    <property type="molecule type" value="Genomic_DNA"/>
</dbReference>
<dbReference type="SUPFAM" id="SSF52151">
    <property type="entry name" value="FabD/lysophospholipase-like"/>
    <property type="match status" value="1"/>
</dbReference>
<dbReference type="Pfam" id="PF00698">
    <property type="entry name" value="Acyl_transf_1"/>
    <property type="match status" value="1"/>
</dbReference>
<dbReference type="AlphaFoldDB" id="B5BQU7"/>
<dbReference type="InterPro" id="IPR001227">
    <property type="entry name" value="Ac_transferase_dom_sf"/>
</dbReference>
<dbReference type="InterPro" id="IPR016036">
    <property type="entry name" value="Malonyl_transacylase_ACP-bd"/>
</dbReference>